<dbReference type="PANTHER" id="PTHR45749">
    <property type="match status" value="1"/>
</dbReference>
<sequence>MNKISYLLMNPFSTLTLEDKILIKKLGRPLPDLEITQTQKASTSSPSSFKGRVRKFNWNVYLKNNWICGCDQKNAFFCFVCVLFGGDSTWTMHGITDLVHIYEKIKSHENSKLHINNIFSFSLVGQSNIMTQLSLAHRQNIIEHNQEVDKNRYILNILINCIRFCGALELAGHDETDESKNKGVFRELIDFSSQLDTDLKEHFNKAKVFKGTSKTIQNELLDCMLDVYHEEVTKEIKKTNYVAVIADETTDVANEFQLVFILRYIVSNKPVERFWKFLNPPGHNASSIANCILNEIDPLISDTPNKLIAQSYDGASVMSGGVNRVQKIIHDKYSYANYVHCYAHHINRIMSNAASNNASVRIFFAHLTGMCSFFSTSPQRTKLLDDIAHRRLPRSSQKRLNFQSRGVYTVYEYRNELIHVMDILENDKNIKLNSTIEQAGAYKLRLQNRDFIFWLTIFHKIMPHVELIFKQLQTINTDPNKAKQDLQNFENAIQKIRDEMDITIDQLDSEFLENEVELVPQKKRRYSQSDLSVSTNKKIEALEVCDSIIQQIKARFTFTGHLIATALLMKEHFVEYQKIFPEKLLSDTIKVYPFLEKNRLKIELQVLYEREELQTISEAVTLLSLLSQEDMRDTFQETIKLLEVLVTIPMSTSEAERCFSILERIKTFLLKSKKEERLSALGMLSAEKVFLNNIKDFNERVIELFASKTERGLDFKYCSV</sequence>
<name>A0A9P0CYJ3_9CUCU</name>
<proteinExistence type="predicted"/>
<keyword evidence="3" id="KW-1185">Reference proteome</keyword>
<accession>A0A9P0CYJ3</accession>
<dbReference type="PANTHER" id="PTHR45749:SF28">
    <property type="entry name" value="ZINC FINGER MYM-TYPE PROTEIN 1-LIKE-RELATED"/>
    <property type="match status" value="1"/>
</dbReference>
<organism evidence="2 3">
    <name type="scientific">Psylliodes chrysocephalus</name>
    <dbReference type="NCBI Taxonomy" id="3402493"/>
    <lineage>
        <taxon>Eukaryota</taxon>
        <taxon>Metazoa</taxon>
        <taxon>Ecdysozoa</taxon>
        <taxon>Arthropoda</taxon>
        <taxon>Hexapoda</taxon>
        <taxon>Insecta</taxon>
        <taxon>Pterygota</taxon>
        <taxon>Neoptera</taxon>
        <taxon>Endopterygota</taxon>
        <taxon>Coleoptera</taxon>
        <taxon>Polyphaga</taxon>
        <taxon>Cucujiformia</taxon>
        <taxon>Chrysomeloidea</taxon>
        <taxon>Chrysomelidae</taxon>
        <taxon>Galerucinae</taxon>
        <taxon>Alticini</taxon>
        <taxon>Psylliodes</taxon>
    </lineage>
</organism>
<evidence type="ECO:0000313" key="3">
    <source>
        <dbReference type="Proteomes" id="UP001153636"/>
    </source>
</evidence>
<dbReference type="InterPro" id="IPR012337">
    <property type="entry name" value="RNaseH-like_sf"/>
</dbReference>
<dbReference type="Proteomes" id="UP001153636">
    <property type="component" value="Chromosome 3"/>
</dbReference>
<dbReference type="InterPro" id="IPR025398">
    <property type="entry name" value="DUF4371"/>
</dbReference>
<evidence type="ECO:0000313" key="2">
    <source>
        <dbReference type="EMBL" id="CAH1108818.1"/>
    </source>
</evidence>
<reference evidence="2" key="1">
    <citation type="submission" date="2022-01" db="EMBL/GenBank/DDBJ databases">
        <authorList>
            <person name="King R."/>
        </authorList>
    </citation>
    <scope>NUCLEOTIDE SEQUENCE</scope>
</reference>
<dbReference type="AlphaFoldDB" id="A0A9P0CYJ3"/>
<dbReference type="OrthoDB" id="6617004at2759"/>
<protein>
    <recommendedName>
        <fullName evidence="1">DUF4371 domain-containing protein</fullName>
    </recommendedName>
</protein>
<feature type="domain" description="DUF4371" evidence="1">
    <location>
        <begin position="144"/>
        <end position="323"/>
    </location>
</feature>
<evidence type="ECO:0000259" key="1">
    <source>
        <dbReference type="Pfam" id="PF14291"/>
    </source>
</evidence>
<dbReference type="Pfam" id="PF14291">
    <property type="entry name" value="DUF4371"/>
    <property type="match status" value="1"/>
</dbReference>
<dbReference type="EMBL" id="OV651815">
    <property type="protein sequence ID" value="CAH1108818.1"/>
    <property type="molecule type" value="Genomic_DNA"/>
</dbReference>
<gene>
    <name evidence="2" type="ORF">PSYICH_LOCUS8927</name>
</gene>
<dbReference type="SUPFAM" id="SSF53098">
    <property type="entry name" value="Ribonuclease H-like"/>
    <property type="match status" value="1"/>
</dbReference>